<dbReference type="AlphaFoldDB" id="A0A9D1W2L8"/>
<evidence type="ECO:0000313" key="2">
    <source>
        <dbReference type="EMBL" id="HIX51274.1"/>
    </source>
</evidence>
<dbReference type="InterPro" id="IPR025378">
    <property type="entry name" value="DUF4368"/>
</dbReference>
<organism evidence="2 3">
    <name type="scientific">Candidatus Lachnoclostridium stercoripullorum</name>
    <dbReference type="NCBI Taxonomy" id="2838635"/>
    <lineage>
        <taxon>Bacteria</taxon>
        <taxon>Bacillati</taxon>
        <taxon>Bacillota</taxon>
        <taxon>Clostridia</taxon>
        <taxon>Lachnospirales</taxon>
        <taxon>Lachnospiraceae</taxon>
    </lineage>
</organism>
<proteinExistence type="predicted"/>
<evidence type="ECO:0000313" key="3">
    <source>
        <dbReference type="Proteomes" id="UP000886780"/>
    </source>
</evidence>
<dbReference type="Pfam" id="PF14287">
    <property type="entry name" value="DUF4368"/>
    <property type="match status" value="1"/>
</dbReference>
<gene>
    <name evidence="2" type="ORF">IAA28_00540</name>
</gene>
<dbReference type="Proteomes" id="UP000886780">
    <property type="component" value="Unassembled WGS sequence"/>
</dbReference>
<comment type="caution">
    <text evidence="2">The sequence shown here is derived from an EMBL/GenBank/DDBJ whole genome shotgun (WGS) entry which is preliminary data.</text>
</comment>
<evidence type="ECO:0000259" key="1">
    <source>
        <dbReference type="Pfam" id="PF14287"/>
    </source>
</evidence>
<feature type="domain" description="DUF4368" evidence="1">
    <location>
        <begin position="22"/>
        <end position="53"/>
    </location>
</feature>
<feature type="non-terminal residue" evidence="2">
    <location>
        <position position="1"/>
    </location>
</feature>
<accession>A0A9D1W2L8</accession>
<reference evidence="2" key="1">
    <citation type="journal article" date="2021" name="PeerJ">
        <title>Extensive microbial diversity within the chicken gut microbiome revealed by metagenomics and culture.</title>
        <authorList>
            <person name="Gilroy R."/>
            <person name="Ravi A."/>
            <person name="Getino M."/>
            <person name="Pursley I."/>
            <person name="Horton D.L."/>
            <person name="Alikhan N.F."/>
            <person name="Baker D."/>
            <person name="Gharbi K."/>
            <person name="Hall N."/>
            <person name="Watson M."/>
            <person name="Adriaenssens E.M."/>
            <person name="Foster-Nyarko E."/>
            <person name="Jarju S."/>
            <person name="Secka A."/>
            <person name="Antonio M."/>
            <person name="Oren A."/>
            <person name="Chaudhuri R.R."/>
            <person name="La Ragione R."/>
            <person name="Hildebrand F."/>
            <person name="Pallen M.J."/>
        </authorList>
    </citation>
    <scope>NUCLEOTIDE SEQUENCE</scope>
    <source>
        <strain evidence="2">ChiGjej4B4-12881</strain>
    </source>
</reference>
<sequence length="83" mass="9745">DEVIGKLRAEQAELEKGIDTENPFLTAFRQYQNIDKLTRDILIELVDHIKIHEGGYISIVFRFADELRRIQEFIEVNTRNEAV</sequence>
<protein>
    <submittedName>
        <fullName evidence="2">DUF4368 domain-containing protein</fullName>
    </submittedName>
</protein>
<name>A0A9D1W2L8_9FIRM</name>
<dbReference type="EMBL" id="DXEU01000009">
    <property type="protein sequence ID" value="HIX51274.1"/>
    <property type="molecule type" value="Genomic_DNA"/>
</dbReference>
<reference evidence="2" key="2">
    <citation type="submission" date="2021-04" db="EMBL/GenBank/DDBJ databases">
        <authorList>
            <person name="Gilroy R."/>
        </authorList>
    </citation>
    <scope>NUCLEOTIDE SEQUENCE</scope>
    <source>
        <strain evidence="2">ChiGjej4B4-12881</strain>
    </source>
</reference>